<gene>
    <name evidence="2" type="ORF">Daesc_009318</name>
</gene>
<dbReference type="EMBL" id="JBANMG010000009">
    <property type="protein sequence ID" value="KAK6949244.1"/>
    <property type="molecule type" value="Genomic_DNA"/>
</dbReference>
<accession>A0AAX6M9W0</accession>
<comment type="caution">
    <text evidence="2">The sequence shown here is derived from an EMBL/GenBank/DDBJ whole genome shotgun (WGS) entry which is preliminary data.</text>
</comment>
<evidence type="ECO:0000313" key="2">
    <source>
        <dbReference type="EMBL" id="KAK6949244.1"/>
    </source>
</evidence>
<name>A0AAX6M9W0_9PEZI</name>
<dbReference type="AlphaFoldDB" id="A0AAX6M9W0"/>
<evidence type="ECO:0000313" key="3">
    <source>
        <dbReference type="Proteomes" id="UP001369815"/>
    </source>
</evidence>
<proteinExistence type="predicted"/>
<keyword evidence="1" id="KW-0732">Signal</keyword>
<dbReference type="Proteomes" id="UP001369815">
    <property type="component" value="Unassembled WGS sequence"/>
</dbReference>
<reference evidence="2 3" key="1">
    <citation type="journal article" date="2024" name="Front Chem Biol">
        <title>Unveiling the potential of Daldinia eschscholtzii MFLUCC 19-0629 through bioactivity and bioinformatics studies for enhanced sustainable agriculture production.</title>
        <authorList>
            <person name="Brooks S."/>
            <person name="Weaver J.A."/>
            <person name="Klomchit A."/>
            <person name="Alharthi S.A."/>
            <person name="Onlamun T."/>
            <person name="Nurani R."/>
            <person name="Vong T.K."/>
            <person name="Alberti F."/>
            <person name="Greco C."/>
        </authorList>
    </citation>
    <scope>NUCLEOTIDE SEQUENCE [LARGE SCALE GENOMIC DNA]</scope>
    <source>
        <strain evidence="2">MFLUCC 19-0629</strain>
    </source>
</reference>
<feature type="chain" id="PRO_5043455710" evidence="1">
    <location>
        <begin position="20"/>
        <end position="88"/>
    </location>
</feature>
<organism evidence="2 3">
    <name type="scientific">Daldinia eschscholtzii</name>
    <dbReference type="NCBI Taxonomy" id="292717"/>
    <lineage>
        <taxon>Eukaryota</taxon>
        <taxon>Fungi</taxon>
        <taxon>Dikarya</taxon>
        <taxon>Ascomycota</taxon>
        <taxon>Pezizomycotina</taxon>
        <taxon>Sordariomycetes</taxon>
        <taxon>Xylariomycetidae</taxon>
        <taxon>Xylariales</taxon>
        <taxon>Hypoxylaceae</taxon>
        <taxon>Daldinia</taxon>
    </lineage>
</organism>
<protein>
    <submittedName>
        <fullName evidence="2">Uncharacterized protein</fullName>
    </submittedName>
</protein>
<feature type="signal peptide" evidence="1">
    <location>
        <begin position="1"/>
        <end position="19"/>
    </location>
</feature>
<keyword evidence="3" id="KW-1185">Reference proteome</keyword>
<sequence>MLLSKPFLLACAVISATSALPLKAAKPEGSLITRWEEIDNESASIVKREEDVVPSVAPSIARRHEDVIDAPPVIAKREQLVNEPPVIA</sequence>
<evidence type="ECO:0000256" key="1">
    <source>
        <dbReference type="SAM" id="SignalP"/>
    </source>
</evidence>